<dbReference type="STRING" id="857566.A0A1E3PQW6"/>
<proteinExistence type="predicted"/>
<dbReference type="InterPro" id="IPR016181">
    <property type="entry name" value="Acyl_CoA_acyltransferase"/>
</dbReference>
<dbReference type="Gene3D" id="3.40.630.30">
    <property type="match status" value="1"/>
</dbReference>
<dbReference type="OrthoDB" id="25586at2759"/>
<sequence>MCPSICNTNRHILKTPGFSIVRMDSSHLAQIAEFTNSHLKIQYPSKFFLQFVYGTNMFCYIVFDTRCGSTQIEGRKNDIVIGVISGKIEQKLQYNAQIGATEKYQQVHVYTLIVDPKYRRLGLGEDLLKYAIEQIRCTDTVMRDRHDNGKLSQIVVDVLLEYRSLYMKQNVPTSLPSTDCLAEDHENYELILRSNGIVKFYEKLGFTYERHKSTSPIKLGCSIEDVYDKVVIRKDEYMGFGDGLKMIMAL</sequence>
<keyword evidence="3" id="KW-1185">Reference proteome</keyword>
<dbReference type="InterPro" id="IPR000182">
    <property type="entry name" value="GNAT_dom"/>
</dbReference>
<evidence type="ECO:0000313" key="2">
    <source>
        <dbReference type="EMBL" id="ODQ67312.1"/>
    </source>
</evidence>
<reference evidence="2 3" key="1">
    <citation type="journal article" date="2016" name="Proc. Natl. Acad. Sci. U.S.A.">
        <title>Comparative genomics of biotechnologically important yeasts.</title>
        <authorList>
            <person name="Riley R."/>
            <person name="Haridas S."/>
            <person name="Wolfe K.H."/>
            <person name="Lopes M.R."/>
            <person name="Hittinger C.T."/>
            <person name="Goeker M."/>
            <person name="Salamov A.A."/>
            <person name="Wisecaver J.H."/>
            <person name="Long T.M."/>
            <person name="Calvey C.H."/>
            <person name="Aerts A.L."/>
            <person name="Barry K.W."/>
            <person name="Choi C."/>
            <person name="Clum A."/>
            <person name="Coughlan A.Y."/>
            <person name="Deshpande S."/>
            <person name="Douglass A.P."/>
            <person name="Hanson S.J."/>
            <person name="Klenk H.-P."/>
            <person name="LaButti K.M."/>
            <person name="Lapidus A."/>
            <person name="Lindquist E.A."/>
            <person name="Lipzen A.M."/>
            <person name="Meier-Kolthoff J.P."/>
            <person name="Ohm R.A."/>
            <person name="Otillar R.P."/>
            <person name="Pangilinan J.L."/>
            <person name="Peng Y."/>
            <person name="Rokas A."/>
            <person name="Rosa C.A."/>
            <person name="Scheuner C."/>
            <person name="Sibirny A.A."/>
            <person name="Slot J.C."/>
            <person name="Stielow J.B."/>
            <person name="Sun H."/>
            <person name="Kurtzman C.P."/>
            <person name="Blackwell M."/>
            <person name="Grigoriev I.V."/>
            <person name="Jeffries T.W."/>
        </authorList>
    </citation>
    <scope>NUCLEOTIDE SEQUENCE [LARGE SCALE GENOMIC DNA]</scope>
    <source>
        <strain evidence="2 3">DSM 6958</strain>
    </source>
</reference>
<dbReference type="Pfam" id="PF00583">
    <property type="entry name" value="Acetyltransf_1"/>
    <property type="match status" value="1"/>
</dbReference>
<dbReference type="EMBL" id="KV454407">
    <property type="protein sequence ID" value="ODQ67312.1"/>
    <property type="molecule type" value="Genomic_DNA"/>
</dbReference>
<feature type="domain" description="N-acetyltransferase" evidence="1">
    <location>
        <begin position="18"/>
        <end position="224"/>
    </location>
</feature>
<gene>
    <name evidence="2" type="ORF">NADFUDRAFT_49746</name>
</gene>
<dbReference type="Proteomes" id="UP000095009">
    <property type="component" value="Unassembled WGS sequence"/>
</dbReference>
<evidence type="ECO:0000313" key="3">
    <source>
        <dbReference type="Proteomes" id="UP000095009"/>
    </source>
</evidence>
<protein>
    <recommendedName>
        <fullName evidence="1">N-acetyltransferase domain-containing protein</fullName>
    </recommendedName>
</protein>
<accession>A0A1E3PQW6</accession>
<name>A0A1E3PQW6_9ASCO</name>
<dbReference type="GO" id="GO:0016747">
    <property type="term" value="F:acyltransferase activity, transferring groups other than amino-acyl groups"/>
    <property type="evidence" value="ECO:0007669"/>
    <property type="project" value="InterPro"/>
</dbReference>
<dbReference type="SUPFAM" id="SSF55729">
    <property type="entry name" value="Acyl-CoA N-acyltransferases (Nat)"/>
    <property type="match status" value="1"/>
</dbReference>
<dbReference type="AlphaFoldDB" id="A0A1E3PQW6"/>
<evidence type="ECO:0000259" key="1">
    <source>
        <dbReference type="PROSITE" id="PS51186"/>
    </source>
</evidence>
<dbReference type="PROSITE" id="PS51186">
    <property type="entry name" value="GNAT"/>
    <property type="match status" value="1"/>
</dbReference>
<organism evidence="2 3">
    <name type="scientific">Nadsonia fulvescens var. elongata DSM 6958</name>
    <dbReference type="NCBI Taxonomy" id="857566"/>
    <lineage>
        <taxon>Eukaryota</taxon>
        <taxon>Fungi</taxon>
        <taxon>Dikarya</taxon>
        <taxon>Ascomycota</taxon>
        <taxon>Saccharomycotina</taxon>
        <taxon>Dipodascomycetes</taxon>
        <taxon>Dipodascales</taxon>
        <taxon>Dipodascales incertae sedis</taxon>
        <taxon>Nadsonia</taxon>
    </lineage>
</organism>
<dbReference type="CDD" id="cd04301">
    <property type="entry name" value="NAT_SF"/>
    <property type="match status" value="1"/>
</dbReference>